<feature type="active site" description="Proton acceptor" evidence="4 5">
    <location>
        <position position="158"/>
    </location>
</feature>
<sequence length="279" mass="31793">MSKKWFYEKHSPSTVYGYEVSPVYEEKTKFQHLQIADNEHFGRMLILDEVVQTTEKEEFIYHEMMSHLPIMALNRPVQSILIIGGGDGGILKQCLKHESLKRITMVDIDQRVIEISKEMLFFSDAFDDPRFELIVGDGAAYVAGEIAQSRKFDVIIVDSPDPIGPAKILFEMPFYQDIRKCLNDDGVMVRQAGVPVFQAPELKEAVERVARCFPKVEVYRGVVPVYGGDMAFVIASADGHSCKTPRTKFTGNYYNKPFHQAAFSLPTWWYDLTGLTMDE</sequence>
<name>A0A1H3ILE1_9FIRM</name>
<dbReference type="Pfam" id="PF17284">
    <property type="entry name" value="Spermine_synt_N"/>
    <property type="match status" value="1"/>
</dbReference>
<feature type="binding site" evidence="4">
    <location>
        <position position="107"/>
    </location>
    <ligand>
        <name>S-methyl-5'-thioadenosine</name>
        <dbReference type="ChEBI" id="CHEBI:17509"/>
    </ligand>
</feature>
<dbReference type="InterPro" id="IPR035246">
    <property type="entry name" value="Spermidine_synt_N"/>
</dbReference>
<dbReference type="EMBL" id="FNPV01000001">
    <property type="protein sequence ID" value="SDY27644.1"/>
    <property type="molecule type" value="Genomic_DNA"/>
</dbReference>
<evidence type="ECO:0000256" key="1">
    <source>
        <dbReference type="ARBA" id="ARBA00007867"/>
    </source>
</evidence>
<dbReference type="UniPathway" id="UPA00248">
    <property type="reaction ID" value="UER00314"/>
</dbReference>
<accession>A0A1H3ILE1</accession>
<evidence type="ECO:0000313" key="8">
    <source>
        <dbReference type="Proteomes" id="UP000199230"/>
    </source>
</evidence>
<comment type="function">
    <text evidence="4">Catalyzes the irreversible transfer of a propylamine group from the amino donor S-adenosylmethioninamine (decarboxy-AdoMet) to putrescine (1,4-diaminobutane) to yield spermidine.</text>
</comment>
<evidence type="ECO:0000256" key="5">
    <source>
        <dbReference type="PROSITE-ProRule" id="PRU00354"/>
    </source>
</evidence>
<organism evidence="7 8">
    <name type="scientific">Tindallia californiensis</name>
    <dbReference type="NCBI Taxonomy" id="159292"/>
    <lineage>
        <taxon>Bacteria</taxon>
        <taxon>Bacillati</taxon>
        <taxon>Bacillota</taxon>
        <taxon>Clostridia</taxon>
        <taxon>Peptostreptococcales</taxon>
        <taxon>Tindalliaceae</taxon>
        <taxon>Tindallia</taxon>
    </lineage>
</organism>
<dbReference type="InterPro" id="IPR037163">
    <property type="entry name" value="Spermidine_synt_N_sf"/>
</dbReference>
<keyword evidence="3 4" id="KW-0620">Polyamine biosynthesis</keyword>
<reference evidence="7 8" key="1">
    <citation type="submission" date="2016-10" db="EMBL/GenBank/DDBJ databases">
        <authorList>
            <person name="de Groot N.N."/>
        </authorList>
    </citation>
    <scope>NUCLEOTIDE SEQUENCE [LARGE SCALE GENOMIC DNA]</scope>
    <source>
        <strain evidence="7 8">APO</strain>
    </source>
</reference>
<feature type="binding site" evidence="4">
    <location>
        <position position="87"/>
    </location>
    <ligand>
        <name>spermidine</name>
        <dbReference type="ChEBI" id="CHEBI:57834"/>
    </ligand>
</feature>
<feature type="binding site" evidence="4">
    <location>
        <position position="31"/>
    </location>
    <ligand>
        <name>S-methyl-5'-thioadenosine</name>
        <dbReference type="ChEBI" id="CHEBI:17509"/>
    </ligand>
</feature>
<comment type="subunit">
    <text evidence="4">Homodimer or homotetramer.</text>
</comment>
<feature type="binding site" evidence="4">
    <location>
        <position position="165"/>
    </location>
    <ligand>
        <name>S-methyl-5'-thioadenosine</name>
        <dbReference type="ChEBI" id="CHEBI:17509"/>
    </ligand>
</feature>
<dbReference type="Gene3D" id="3.40.50.150">
    <property type="entry name" value="Vaccinia Virus protein VP39"/>
    <property type="match status" value="1"/>
</dbReference>
<dbReference type="NCBIfam" id="NF002010">
    <property type="entry name" value="PRK00811.1"/>
    <property type="match status" value="1"/>
</dbReference>
<keyword evidence="8" id="KW-1185">Reference proteome</keyword>
<feature type="binding site" evidence="4">
    <location>
        <begin position="158"/>
        <end position="161"/>
    </location>
    <ligand>
        <name>spermidine</name>
        <dbReference type="ChEBI" id="CHEBI:57834"/>
    </ligand>
</feature>
<dbReference type="CDD" id="cd02440">
    <property type="entry name" value="AdoMet_MTases"/>
    <property type="match status" value="1"/>
</dbReference>
<dbReference type="InterPro" id="IPR030374">
    <property type="entry name" value="PABS"/>
</dbReference>
<evidence type="ECO:0000256" key="4">
    <source>
        <dbReference type="HAMAP-Rule" id="MF_00198"/>
    </source>
</evidence>
<feature type="domain" description="PABS" evidence="6">
    <location>
        <begin position="3"/>
        <end position="237"/>
    </location>
</feature>
<comment type="catalytic activity">
    <reaction evidence="4">
        <text>S-adenosyl 3-(methylsulfanyl)propylamine + putrescine = S-methyl-5'-thioadenosine + spermidine + H(+)</text>
        <dbReference type="Rhea" id="RHEA:12721"/>
        <dbReference type="ChEBI" id="CHEBI:15378"/>
        <dbReference type="ChEBI" id="CHEBI:17509"/>
        <dbReference type="ChEBI" id="CHEBI:57443"/>
        <dbReference type="ChEBI" id="CHEBI:57834"/>
        <dbReference type="ChEBI" id="CHEBI:326268"/>
        <dbReference type="EC" id="2.5.1.16"/>
    </reaction>
</comment>
<dbReference type="NCBIfam" id="TIGR00417">
    <property type="entry name" value="speE"/>
    <property type="match status" value="1"/>
</dbReference>
<dbReference type="SUPFAM" id="SSF53335">
    <property type="entry name" value="S-adenosyl-L-methionine-dependent methyltransferases"/>
    <property type="match status" value="1"/>
</dbReference>
<evidence type="ECO:0000256" key="2">
    <source>
        <dbReference type="ARBA" id="ARBA00022679"/>
    </source>
</evidence>
<dbReference type="PROSITE" id="PS51006">
    <property type="entry name" value="PABS_2"/>
    <property type="match status" value="1"/>
</dbReference>
<dbReference type="GO" id="GO:0008295">
    <property type="term" value="P:spermidine biosynthetic process"/>
    <property type="evidence" value="ECO:0007669"/>
    <property type="project" value="UniProtKB-UniRule"/>
</dbReference>
<evidence type="ECO:0000256" key="3">
    <source>
        <dbReference type="ARBA" id="ARBA00023115"/>
    </source>
</evidence>
<dbReference type="STRING" id="159292.SAMN05192546_101174"/>
<dbReference type="PANTHER" id="PTHR11558:SF11">
    <property type="entry name" value="SPERMIDINE SYNTHASE"/>
    <property type="match status" value="1"/>
</dbReference>
<comment type="similarity">
    <text evidence="1 4">Belongs to the spermidine/spermine synthase family.</text>
</comment>
<dbReference type="Proteomes" id="UP000199230">
    <property type="component" value="Unassembled WGS sequence"/>
</dbReference>
<evidence type="ECO:0000313" key="7">
    <source>
        <dbReference type="EMBL" id="SDY27644.1"/>
    </source>
</evidence>
<evidence type="ECO:0000259" key="6">
    <source>
        <dbReference type="PROSITE" id="PS51006"/>
    </source>
</evidence>
<dbReference type="RefSeq" id="WP_176968192.1">
    <property type="nucleotide sequence ID" value="NZ_FNPV01000001.1"/>
</dbReference>
<dbReference type="Pfam" id="PF01564">
    <property type="entry name" value="Spermine_synth"/>
    <property type="match status" value="1"/>
</dbReference>
<feature type="binding site" evidence="4">
    <location>
        <position position="62"/>
    </location>
    <ligand>
        <name>spermidine</name>
        <dbReference type="ChEBI" id="CHEBI:57834"/>
    </ligand>
</feature>
<dbReference type="HAMAP" id="MF_00198">
    <property type="entry name" value="Spermidine_synth"/>
    <property type="match status" value="1"/>
</dbReference>
<comment type="pathway">
    <text evidence="4">Amine and polyamine biosynthesis; spermidine biosynthesis; spermidine from putrescine: step 1/1.</text>
</comment>
<proteinExistence type="inferred from homology"/>
<gene>
    <name evidence="4" type="primary">speE</name>
    <name evidence="7" type="ORF">SAMN05192546_101174</name>
</gene>
<dbReference type="PANTHER" id="PTHR11558">
    <property type="entry name" value="SPERMIDINE/SPERMINE SYNTHASE"/>
    <property type="match status" value="1"/>
</dbReference>
<dbReference type="InterPro" id="IPR029063">
    <property type="entry name" value="SAM-dependent_MTases_sf"/>
</dbReference>
<dbReference type="Gene3D" id="2.30.140.10">
    <property type="entry name" value="Spermidine synthase, tetramerisation domain"/>
    <property type="match status" value="1"/>
</dbReference>
<dbReference type="EC" id="2.5.1.16" evidence="4"/>
<dbReference type="GO" id="GO:0004766">
    <property type="term" value="F:spermidine synthase activity"/>
    <property type="evidence" value="ECO:0007669"/>
    <property type="project" value="UniProtKB-UniRule"/>
</dbReference>
<dbReference type="AlphaFoldDB" id="A0A1H3ILE1"/>
<keyword evidence="4" id="KW-0745">Spermidine biosynthesis</keyword>
<protein>
    <recommendedName>
        <fullName evidence="4">Polyamine aminopropyltransferase</fullName>
    </recommendedName>
    <alternativeName>
        <fullName evidence="4">Putrescine aminopropyltransferase</fullName>
        <shortName evidence="4">PAPT</shortName>
    </alternativeName>
    <alternativeName>
        <fullName evidence="4">Spermidine synthase</fullName>
        <shortName evidence="4">SPDS</shortName>
        <shortName evidence="4">SPDSY</shortName>
        <ecNumber evidence="4">2.5.1.16</ecNumber>
    </alternativeName>
</protein>
<dbReference type="GO" id="GO:0005829">
    <property type="term" value="C:cytosol"/>
    <property type="evidence" value="ECO:0007669"/>
    <property type="project" value="TreeGrafter"/>
</dbReference>
<keyword evidence="2 4" id="KW-0808">Transferase</keyword>
<dbReference type="InterPro" id="IPR001045">
    <property type="entry name" value="Spermi_synthase"/>
</dbReference>
<feature type="binding site" evidence="4">
    <location>
        <begin position="137"/>
        <end position="138"/>
    </location>
    <ligand>
        <name>S-methyl-5'-thioadenosine</name>
        <dbReference type="ChEBI" id="CHEBI:17509"/>
    </ligand>
</feature>
<dbReference type="NCBIfam" id="NF037959">
    <property type="entry name" value="MFS_SpdSyn"/>
    <property type="match status" value="1"/>
</dbReference>